<reference evidence="11" key="1">
    <citation type="submission" date="2023-03" db="EMBL/GenBank/DDBJ databases">
        <title>Mating type loci evolution in Malassezia.</title>
        <authorList>
            <person name="Coelho M.A."/>
        </authorList>
    </citation>
    <scope>NUCLEOTIDE SEQUENCE</scope>
    <source>
        <strain evidence="11">CBS 12830</strain>
    </source>
</reference>
<proteinExistence type="inferred from homology"/>
<gene>
    <name evidence="11" type="ORF">MEQU1_001468</name>
</gene>
<comment type="subcellular location">
    <subcellularLocation>
        <location evidence="1">Nucleus</location>
    </subcellularLocation>
</comment>
<evidence type="ECO:0000256" key="8">
    <source>
        <dbReference type="ARBA" id="ARBA00023274"/>
    </source>
</evidence>
<keyword evidence="4" id="KW-0747">Spliceosome</keyword>
<dbReference type="Pfam" id="PF01423">
    <property type="entry name" value="LSM"/>
    <property type="match status" value="1"/>
</dbReference>
<evidence type="ECO:0000256" key="2">
    <source>
        <dbReference type="ARBA" id="ARBA00006850"/>
    </source>
</evidence>
<evidence type="ECO:0000256" key="4">
    <source>
        <dbReference type="ARBA" id="ARBA00022728"/>
    </source>
</evidence>
<accession>A0AAF0IYE1</accession>
<evidence type="ECO:0000256" key="6">
    <source>
        <dbReference type="ARBA" id="ARBA00023187"/>
    </source>
</evidence>
<dbReference type="InterPro" id="IPR027078">
    <property type="entry name" value="snRNP-E"/>
</dbReference>
<evidence type="ECO:0000256" key="5">
    <source>
        <dbReference type="ARBA" id="ARBA00022884"/>
    </source>
</evidence>
<dbReference type="Proteomes" id="UP001214415">
    <property type="component" value="Chromosome 3"/>
</dbReference>
<protein>
    <recommendedName>
        <fullName evidence="9">Sm protein E</fullName>
    </recommendedName>
</protein>
<dbReference type="SUPFAM" id="SSF50182">
    <property type="entry name" value="Sm-like ribonucleoproteins"/>
    <property type="match status" value="1"/>
</dbReference>
<dbReference type="InterPro" id="IPR001163">
    <property type="entry name" value="Sm_dom_euk/arc"/>
</dbReference>
<dbReference type="GO" id="GO:0000398">
    <property type="term" value="P:mRNA splicing, via spliceosome"/>
    <property type="evidence" value="ECO:0007669"/>
    <property type="project" value="InterPro"/>
</dbReference>
<evidence type="ECO:0000256" key="7">
    <source>
        <dbReference type="ARBA" id="ARBA00023242"/>
    </source>
</evidence>
<keyword evidence="8" id="KW-0687">Ribonucleoprotein</keyword>
<dbReference type="InterPro" id="IPR012535">
    <property type="entry name" value="Cell_div_Cdc14"/>
</dbReference>
<dbReference type="CDD" id="cd01718">
    <property type="entry name" value="Sm_E"/>
    <property type="match status" value="1"/>
</dbReference>
<keyword evidence="5" id="KW-0694">RNA-binding</keyword>
<dbReference type="SMART" id="SM00651">
    <property type="entry name" value="Sm"/>
    <property type="match status" value="1"/>
</dbReference>
<dbReference type="InterPro" id="IPR010920">
    <property type="entry name" value="LSM_dom_sf"/>
</dbReference>
<dbReference type="GO" id="GO:0005681">
    <property type="term" value="C:spliceosomal complex"/>
    <property type="evidence" value="ECO:0007669"/>
    <property type="project" value="UniProtKB-KW"/>
</dbReference>
<keyword evidence="12" id="KW-1185">Reference proteome</keyword>
<keyword evidence="3" id="KW-0507">mRNA processing</keyword>
<dbReference type="PANTHER" id="PTHR11193">
    <property type="entry name" value="SMALL NUCLEAR RIBONUCLEOPROTEIN E"/>
    <property type="match status" value="1"/>
</dbReference>
<comment type="similarity">
    <text evidence="2">Belongs to the snRNP Sm proteins family.</text>
</comment>
<evidence type="ECO:0000313" key="12">
    <source>
        <dbReference type="Proteomes" id="UP001214415"/>
    </source>
</evidence>
<dbReference type="Pfam" id="PF08045">
    <property type="entry name" value="CDC14"/>
    <property type="match status" value="1"/>
</dbReference>
<dbReference type="EMBL" id="CP119902">
    <property type="protein sequence ID" value="WFD22791.1"/>
    <property type="molecule type" value="Genomic_DNA"/>
</dbReference>
<evidence type="ECO:0000256" key="1">
    <source>
        <dbReference type="ARBA" id="ARBA00004123"/>
    </source>
</evidence>
<keyword evidence="6" id="KW-0508">mRNA splicing</keyword>
<keyword evidence="7" id="KW-0539">Nucleus</keyword>
<dbReference type="GO" id="GO:0003723">
    <property type="term" value="F:RNA binding"/>
    <property type="evidence" value="ECO:0007669"/>
    <property type="project" value="UniProtKB-KW"/>
</dbReference>
<dbReference type="Gene3D" id="2.30.30.100">
    <property type="match status" value="1"/>
</dbReference>
<evidence type="ECO:0000256" key="9">
    <source>
        <dbReference type="ARBA" id="ARBA00030143"/>
    </source>
</evidence>
<evidence type="ECO:0000256" key="3">
    <source>
        <dbReference type="ARBA" id="ARBA00022664"/>
    </source>
</evidence>
<sequence>MGVEMSCALSLLQGMCLTHLPSKQLCSSRSSLELFLAILGADYSQSTDTQSSLHLLASHAIDTLMCVLVDASPDTRRLFEQAHGLRIARRVMNVHTVPSQQDEQDLTGSKCFEFLLFYLKPNAFEEQATQQLPATDAQSVFQLPETPKPRRRHGRSKSAINATPFYTPMSMPRGHQRVLSYGSPTKHVMGARSAAAAAPNPFQTRVSLWLYDNIEYRIEGKIIGFDEFMNVTLAEAEEVPCSAEKERKPLGRLLLKGDNITMMNYMNKADMFCSYKLTKAPFPLRPQAAPQLPIPKQSQSLRVARPMSHMLHQSRVHTSAYAVPTSRNSHPTQSISFSVQPAMAAGVLATVLGLLLFLASLENPLYADGITRDEVTPMTAAALWMGHARRTQPESDKVQLMKDLAQIGPL</sequence>
<organism evidence="11 12">
    <name type="scientific">Malassezia equina</name>
    <dbReference type="NCBI Taxonomy" id="1381935"/>
    <lineage>
        <taxon>Eukaryota</taxon>
        <taxon>Fungi</taxon>
        <taxon>Dikarya</taxon>
        <taxon>Basidiomycota</taxon>
        <taxon>Ustilaginomycotina</taxon>
        <taxon>Malasseziomycetes</taxon>
        <taxon>Malasseziales</taxon>
        <taxon>Malasseziaceae</taxon>
        <taxon>Malassezia</taxon>
    </lineage>
</organism>
<dbReference type="AlphaFoldDB" id="A0AAF0IYE1"/>
<feature type="domain" description="Sm" evidence="10">
    <location>
        <begin position="200"/>
        <end position="265"/>
    </location>
</feature>
<evidence type="ECO:0000313" key="11">
    <source>
        <dbReference type="EMBL" id="WFD22791.1"/>
    </source>
</evidence>
<name>A0AAF0IYE1_9BASI</name>
<evidence type="ECO:0000259" key="10">
    <source>
        <dbReference type="SMART" id="SM00651"/>
    </source>
</evidence>